<organism evidence="7 8">
    <name type="scientific">Echinicola rosea</name>
    <dbReference type="NCBI Taxonomy" id="1807691"/>
    <lineage>
        <taxon>Bacteria</taxon>
        <taxon>Pseudomonadati</taxon>
        <taxon>Bacteroidota</taxon>
        <taxon>Cytophagia</taxon>
        <taxon>Cytophagales</taxon>
        <taxon>Cyclobacteriaceae</taxon>
        <taxon>Echinicola</taxon>
    </lineage>
</organism>
<dbReference type="PROSITE" id="PS50109">
    <property type="entry name" value="HIS_KIN"/>
    <property type="match status" value="1"/>
</dbReference>
<dbReference type="InterPro" id="IPR036097">
    <property type="entry name" value="HisK_dim/P_sf"/>
</dbReference>
<evidence type="ECO:0000259" key="6">
    <source>
        <dbReference type="PROSITE" id="PS50109"/>
    </source>
</evidence>
<dbReference type="Pfam" id="PF01590">
    <property type="entry name" value="GAF"/>
    <property type="match status" value="1"/>
</dbReference>
<dbReference type="Gene3D" id="3.30.450.20">
    <property type="entry name" value="PAS domain"/>
    <property type="match status" value="2"/>
</dbReference>
<comment type="catalytic activity">
    <reaction evidence="1">
        <text>ATP + protein L-histidine = ADP + protein N-phospho-L-histidine.</text>
        <dbReference type="EC" id="2.7.13.3"/>
    </reaction>
</comment>
<dbReference type="InterPro" id="IPR005467">
    <property type="entry name" value="His_kinase_dom"/>
</dbReference>
<dbReference type="PANTHER" id="PTHR43304:SF1">
    <property type="entry name" value="PAC DOMAIN-CONTAINING PROTEIN"/>
    <property type="match status" value="1"/>
</dbReference>
<evidence type="ECO:0000256" key="1">
    <source>
        <dbReference type="ARBA" id="ARBA00000085"/>
    </source>
</evidence>
<evidence type="ECO:0000256" key="3">
    <source>
        <dbReference type="ARBA" id="ARBA00022553"/>
    </source>
</evidence>
<dbReference type="InterPro" id="IPR036890">
    <property type="entry name" value="HATPase_C_sf"/>
</dbReference>
<sequence length="1097" mass="126973">MDSSREIGASMLTYRRFSFGEYDGLYLDGYLRNLVELPDEENLSKLLFALSETPLEQIYQFLSVEQPLVSYLLIDQYRYVPVKITGNVIKESSYSNVNVLIAPTTQQGTVENQWIYNVNNGSFYSHFQNHPAYSPQDRDIATSLGTWFPNVDKASIADFIRGSENGFLSVENEHTSIVEKKSLPNENYYLLVEKRHLLHAEVPHFSLLQTERFDKNVPKSLFYHYRSEKNQLILTGDVKDMLGYSESVPIVLDYETWLDMVHEEDRGILGFLLDETSNAPKSKELWYRIRHQNEKYIQVKDICRKFSDSDSGEEGYFGWIKWGVTWEYQVGDKIKTNRTLRELADFMPAFFYLYQKQDNLIRPLFTSDNVQDVLGVDEEYFMGNFNNILQQIHSKPERESTEQQKLGSDIFQILLPNHNLQWIFKRDFPLSLGVQDMYIGHMVNLTWLREIKSAGQHQDEERKTYFDYNPLVIFQFNTEGTIINANKTLFLKTNIRDKSSFVGKSIHDIYKDSPIYNTLIQGIEQGFAQYEGPFISYLSNRKYYVGLTVRKLEIGEVYQAAFEDISEKDFIQRVLNSVAAISAHYNDIEFFQQLVQLLSKKLNFSSCMVGEYIQHSDTIQSIAVAKDGELIPNISYSLENTPCEHAIKDLNKNVIIVPDHVSELFPKDDFLKEEKLVSYCSIGIKDKAGRKVGILVLADTRPIHNKNVLVNIVSILSDRAGAELQRMRYEKELIASQQLYRSIAENFPKGTIDVLDQKLKYIYTEGSEYQYLGINAKDLIGVSHLEKYDELTAKFIEEKLQQVFEGNTVTYEINYNGEDYKKIGVPLRNEHHEVTRVLLVTQNISAYKIAEVEREKLIRDLSSHNEELQHFAYIVSHNLRAPIVNITSLLDLINGEDLSAEENKELFDSLKVSTAILNTTLMDLIEVVSIKKKKIIRVNHINFDNILNNIEKSLHRQLKDAKAKIHRDFQEPAINYVYSHLENFLLNFMTNAIKYRHPERVPEIWISTSKEGDRHKITFSDNGIGIDLNKYGDRIFGLYQRFHTHVEGKGLGLYLIKEQIRSLDGEINVESTENEGTTFTVMLNNLPLPQEPNLESN</sequence>
<dbReference type="InterPro" id="IPR052162">
    <property type="entry name" value="Sensor_kinase/Photoreceptor"/>
</dbReference>
<dbReference type="SUPFAM" id="SSF47384">
    <property type="entry name" value="Homodimeric domain of signal transducing histidine kinase"/>
    <property type="match status" value="1"/>
</dbReference>
<name>A0ABQ1UW36_9BACT</name>
<dbReference type="Gene3D" id="3.30.450.40">
    <property type="match status" value="1"/>
</dbReference>
<dbReference type="InterPro" id="IPR029016">
    <property type="entry name" value="GAF-like_dom_sf"/>
</dbReference>
<evidence type="ECO:0000313" key="7">
    <source>
        <dbReference type="EMBL" id="GGF28544.1"/>
    </source>
</evidence>
<evidence type="ECO:0000256" key="2">
    <source>
        <dbReference type="ARBA" id="ARBA00012438"/>
    </source>
</evidence>
<keyword evidence="8" id="KW-1185">Reference proteome</keyword>
<keyword evidence="5" id="KW-0418">Kinase</keyword>
<dbReference type="InterPro" id="IPR013655">
    <property type="entry name" value="PAS_fold_3"/>
</dbReference>
<protein>
    <recommendedName>
        <fullName evidence="2">histidine kinase</fullName>
        <ecNumber evidence="2">2.7.13.3</ecNumber>
    </recommendedName>
</protein>
<dbReference type="SMART" id="SM00387">
    <property type="entry name" value="HATPase_c"/>
    <property type="match status" value="1"/>
</dbReference>
<keyword evidence="3" id="KW-0597">Phosphoprotein</keyword>
<dbReference type="Gene3D" id="3.30.565.10">
    <property type="entry name" value="Histidine kinase-like ATPase, C-terminal domain"/>
    <property type="match status" value="1"/>
</dbReference>
<comment type="caution">
    <text evidence="7">The sequence shown here is derived from an EMBL/GenBank/DDBJ whole genome shotgun (WGS) entry which is preliminary data.</text>
</comment>
<dbReference type="InterPro" id="IPR003594">
    <property type="entry name" value="HATPase_dom"/>
</dbReference>
<dbReference type="Pfam" id="PF02518">
    <property type="entry name" value="HATPase_c"/>
    <property type="match status" value="1"/>
</dbReference>
<dbReference type="InterPro" id="IPR003018">
    <property type="entry name" value="GAF"/>
</dbReference>
<dbReference type="Gene3D" id="1.10.287.130">
    <property type="match status" value="1"/>
</dbReference>
<dbReference type="RefSeq" id="WP_137401677.1">
    <property type="nucleotide sequence ID" value="NZ_BMIU01000006.1"/>
</dbReference>
<accession>A0ABQ1UW36</accession>
<dbReference type="InterPro" id="IPR004358">
    <property type="entry name" value="Sig_transdc_His_kin-like_C"/>
</dbReference>
<evidence type="ECO:0000256" key="4">
    <source>
        <dbReference type="ARBA" id="ARBA00022679"/>
    </source>
</evidence>
<dbReference type="Pfam" id="PF08447">
    <property type="entry name" value="PAS_3"/>
    <property type="match status" value="1"/>
</dbReference>
<reference evidence="8" key="1">
    <citation type="journal article" date="2019" name="Int. J. Syst. Evol. Microbiol.">
        <title>The Global Catalogue of Microorganisms (GCM) 10K type strain sequencing project: providing services to taxonomists for standard genome sequencing and annotation.</title>
        <authorList>
            <consortium name="The Broad Institute Genomics Platform"/>
            <consortium name="The Broad Institute Genome Sequencing Center for Infectious Disease"/>
            <person name="Wu L."/>
            <person name="Ma J."/>
        </authorList>
    </citation>
    <scope>NUCLEOTIDE SEQUENCE [LARGE SCALE GENOMIC DNA]</scope>
    <source>
        <strain evidence="8">CGMCC 1.15407</strain>
    </source>
</reference>
<dbReference type="EMBL" id="BMIU01000006">
    <property type="protein sequence ID" value="GGF28544.1"/>
    <property type="molecule type" value="Genomic_DNA"/>
</dbReference>
<feature type="domain" description="Histidine kinase" evidence="6">
    <location>
        <begin position="874"/>
        <end position="1087"/>
    </location>
</feature>
<dbReference type="PRINTS" id="PR00344">
    <property type="entry name" value="BCTRLSENSOR"/>
</dbReference>
<proteinExistence type="predicted"/>
<evidence type="ECO:0000256" key="5">
    <source>
        <dbReference type="ARBA" id="ARBA00022777"/>
    </source>
</evidence>
<dbReference type="PANTHER" id="PTHR43304">
    <property type="entry name" value="PHYTOCHROME-LIKE PROTEIN CPH1"/>
    <property type="match status" value="1"/>
</dbReference>
<dbReference type="SUPFAM" id="SSF55874">
    <property type="entry name" value="ATPase domain of HSP90 chaperone/DNA topoisomerase II/histidine kinase"/>
    <property type="match status" value="1"/>
</dbReference>
<keyword evidence="4" id="KW-0808">Transferase</keyword>
<dbReference type="EC" id="2.7.13.3" evidence="2"/>
<dbReference type="SUPFAM" id="SSF55781">
    <property type="entry name" value="GAF domain-like"/>
    <property type="match status" value="1"/>
</dbReference>
<dbReference type="SUPFAM" id="SSF55785">
    <property type="entry name" value="PYP-like sensor domain (PAS domain)"/>
    <property type="match status" value="1"/>
</dbReference>
<dbReference type="Proteomes" id="UP000647339">
    <property type="component" value="Unassembled WGS sequence"/>
</dbReference>
<dbReference type="InterPro" id="IPR035965">
    <property type="entry name" value="PAS-like_dom_sf"/>
</dbReference>
<gene>
    <name evidence="7" type="ORF">GCM10011339_15940</name>
</gene>
<evidence type="ECO:0000313" key="8">
    <source>
        <dbReference type="Proteomes" id="UP000647339"/>
    </source>
</evidence>